<feature type="domain" description="CN hydrolase" evidence="9">
    <location>
        <begin position="1"/>
        <end position="258"/>
    </location>
</feature>
<evidence type="ECO:0000259" key="9">
    <source>
        <dbReference type="PROSITE" id="PS50263"/>
    </source>
</evidence>
<dbReference type="SUPFAM" id="SSF52402">
    <property type="entry name" value="Adenine nucleotide alpha hydrolases-like"/>
    <property type="match status" value="1"/>
</dbReference>
<dbReference type="EC" id="6.3.5.1" evidence="7"/>
<dbReference type="PANTHER" id="PTHR23090">
    <property type="entry name" value="NH 3 /GLUTAMINE-DEPENDENT NAD + SYNTHETASE"/>
    <property type="match status" value="1"/>
</dbReference>
<dbReference type="EMBL" id="JBHUJB010000021">
    <property type="protein sequence ID" value="MFD2158233.1"/>
    <property type="molecule type" value="Genomic_DNA"/>
</dbReference>
<dbReference type="Proteomes" id="UP001597389">
    <property type="component" value="Unassembled WGS sequence"/>
</dbReference>
<gene>
    <name evidence="10" type="primary">nadE</name>
    <name evidence="10" type="ORF">ACFSW8_04925</name>
</gene>
<comment type="pathway">
    <text evidence="1 7">Cofactor biosynthesis; NAD(+) biosynthesis; NAD(+) from deamido-NAD(+) (L-Gln route): step 1/1.</text>
</comment>
<dbReference type="Gene3D" id="3.60.110.10">
    <property type="entry name" value="Carbon-nitrogen hydrolase"/>
    <property type="match status" value="1"/>
</dbReference>
<keyword evidence="4 7" id="KW-0547">Nucleotide-binding</keyword>
<keyword evidence="5 7" id="KW-0067">ATP-binding</keyword>
<comment type="similarity">
    <text evidence="8">Belongs to the NAD synthetase family.</text>
</comment>
<dbReference type="CDD" id="cd07570">
    <property type="entry name" value="GAT_Gln-NAD-synth"/>
    <property type="match status" value="1"/>
</dbReference>
<evidence type="ECO:0000256" key="7">
    <source>
        <dbReference type="PIRNR" id="PIRNR006630"/>
    </source>
</evidence>
<dbReference type="InterPro" id="IPR014729">
    <property type="entry name" value="Rossmann-like_a/b/a_fold"/>
</dbReference>
<reference evidence="11" key="1">
    <citation type="journal article" date="2019" name="Int. J. Syst. Evol. Microbiol.">
        <title>The Global Catalogue of Microorganisms (GCM) 10K type strain sequencing project: providing services to taxonomists for standard genome sequencing and annotation.</title>
        <authorList>
            <consortium name="The Broad Institute Genomics Platform"/>
            <consortium name="The Broad Institute Genome Sequencing Center for Infectious Disease"/>
            <person name="Wu L."/>
            <person name="Ma J."/>
        </authorList>
    </citation>
    <scope>NUCLEOTIDE SEQUENCE [LARGE SCALE GENOMIC DNA]</scope>
    <source>
        <strain evidence="11">CCUG 57942</strain>
    </source>
</reference>
<dbReference type="InterPro" id="IPR003010">
    <property type="entry name" value="C-N_Hydrolase"/>
</dbReference>
<keyword evidence="6 7" id="KW-0520">NAD</keyword>
<name>A0ABW4Z8C3_9BACT</name>
<proteinExistence type="inferred from homology"/>
<dbReference type="RefSeq" id="WP_377090395.1">
    <property type="nucleotide sequence ID" value="NZ_JBHSJL010000014.1"/>
</dbReference>
<dbReference type="InterPro" id="IPR036526">
    <property type="entry name" value="C-N_Hydrolase_sf"/>
</dbReference>
<dbReference type="PANTHER" id="PTHR23090:SF9">
    <property type="entry name" value="GLUTAMINE-DEPENDENT NAD(+) SYNTHETASE"/>
    <property type="match status" value="1"/>
</dbReference>
<evidence type="ECO:0000256" key="3">
    <source>
        <dbReference type="ARBA" id="ARBA00022598"/>
    </source>
</evidence>
<dbReference type="Pfam" id="PF02540">
    <property type="entry name" value="NAD_synthase"/>
    <property type="match status" value="1"/>
</dbReference>
<comment type="catalytic activity">
    <reaction evidence="7">
        <text>deamido-NAD(+) + L-glutamine + ATP + H2O = L-glutamate + AMP + diphosphate + NAD(+) + H(+)</text>
        <dbReference type="Rhea" id="RHEA:24384"/>
        <dbReference type="ChEBI" id="CHEBI:15377"/>
        <dbReference type="ChEBI" id="CHEBI:15378"/>
        <dbReference type="ChEBI" id="CHEBI:29985"/>
        <dbReference type="ChEBI" id="CHEBI:30616"/>
        <dbReference type="ChEBI" id="CHEBI:33019"/>
        <dbReference type="ChEBI" id="CHEBI:57540"/>
        <dbReference type="ChEBI" id="CHEBI:58359"/>
        <dbReference type="ChEBI" id="CHEBI:58437"/>
        <dbReference type="ChEBI" id="CHEBI:456215"/>
        <dbReference type="EC" id="6.3.5.1"/>
    </reaction>
</comment>
<organism evidence="10 11">
    <name type="scientific">Rubritalea tangerina</name>
    <dbReference type="NCBI Taxonomy" id="430798"/>
    <lineage>
        <taxon>Bacteria</taxon>
        <taxon>Pseudomonadati</taxon>
        <taxon>Verrucomicrobiota</taxon>
        <taxon>Verrucomicrobiia</taxon>
        <taxon>Verrucomicrobiales</taxon>
        <taxon>Rubritaleaceae</taxon>
        <taxon>Rubritalea</taxon>
    </lineage>
</organism>
<evidence type="ECO:0000256" key="5">
    <source>
        <dbReference type="ARBA" id="ARBA00022840"/>
    </source>
</evidence>
<sequence>MKIGIAQINSNVGDFPRNAKRIMQAYRACIDAGAEIVVTPELSLVGYPPRDLVTKDRFVEKCLQALDYIADETGDVPLIVGYIDYHDFIHPGKPWRNAAAFLHKGRIKKKIWKTLLPSYDMFDEHKYFEPSAKCSTFSYNGKKIGITIGEDIWLEDYIRRPIYQRDPIAELKEDGVELILNISASPFHKGMPKHRASLLEVVACGANAPLVCCNAVGMNEQLVFDGNSLALDSDGNEISNLPGFKSCFKVVDVAKRGSDAPKIRSIDVEDVHNALVLGIQDYTRKAGFATVTLILNGNIESSLVAALAVRALGANQVKALIMPDEEQSSESICRAIEVAEKLGIEHKNVSVDVVKQSADLVMGEIIPNLDHPLVNQGITSRIRAMLLMAYARNNNYLILSSANKSDLAIGHQLLGGDSSHGLAVLSDVPKIIVHKLANYVNVRHEVIQRSIVEREEELSKKPHKYGKETAPPYVLLDLILELYVDYQLSCNDIINGHGYDENTVRWVQRKVDLNEWKRQQAAPGIRVTSKAFGMCRRMPTVQSFID</sequence>
<dbReference type="InterPro" id="IPR014445">
    <property type="entry name" value="Gln-dep_NAD_synthase"/>
</dbReference>
<comment type="caution">
    <text evidence="10">The sequence shown here is derived from an EMBL/GenBank/DDBJ whole genome shotgun (WGS) entry which is preliminary data.</text>
</comment>
<dbReference type="NCBIfam" id="TIGR00552">
    <property type="entry name" value="nadE"/>
    <property type="match status" value="1"/>
</dbReference>
<evidence type="ECO:0000256" key="2">
    <source>
        <dbReference type="ARBA" id="ARBA00007145"/>
    </source>
</evidence>
<dbReference type="InterPro" id="IPR022310">
    <property type="entry name" value="NAD/GMP_synthase"/>
</dbReference>
<dbReference type="SUPFAM" id="SSF56317">
    <property type="entry name" value="Carbon-nitrogen hydrolase"/>
    <property type="match status" value="1"/>
</dbReference>
<keyword evidence="11" id="KW-1185">Reference proteome</keyword>
<dbReference type="Pfam" id="PF00795">
    <property type="entry name" value="CN_hydrolase"/>
    <property type="match status" value="1"/>
</dbReference>
<evidence type="ECO:0000256" key="1">
    <source>
        <dbReference type="ARBA" id="ARBA00005188"/>
    </source>
</evidence>
<evidence type="ECO:0000256" key="4">
    <source>
        <dbReference type="ARBA" id="ARBA00022741"/>
    </source>
</evidence>
<comment type="similarity">
    <text evidence="2 7">In the C-terminal section; belongs to the NAD synthetase family.</text>
</comment>
<evidence type="ECO:0000256" key="6">
    <source>
        <dbReference type="ARBA" id="ARBA00023027"/>
    </source>
</evidence>
<evidence type="ECO:0000313" key="10">
    <source>
        <dbReference type="EMBL" id="MFD2158233.1"/>
    </source>
</evidence>
<accession>A0ABW4Z8C3</accession>
<dbReference type="GO" id="GO:0008795">
    <property type="term" value="F:NAD+ synthase activity"/>
    <property type="evidence" value="ECO:0007669"/>
    <property type="project" value="UniProtKB-EC"/>
</dbReference>
<keyword evidence="3 7" id="KW-0436">Ligase</keyword>
<dbReference type="Gene3D" id="3.40.50.620">
    <property type="entry name" value="HUPs"/>
    <property type="match status" value="1"/>
</dbReference>
<dbReference type="PROSITE" id="PS50263">
    <property type="entry name" value="CN_HYDROLASE"/>
    <property type="match status" value="1"/>
</dbReference>
<evidence type="ECO:0000313" key="11">
    <source>
        <dbReference type="Proteomes" id="UP001597389"/>
    </source>
</evidence>
<protein>
    <recommendedName>
        <fullName evidence="7">Glutamine-dependent NAD(+) synthetase</fullName>
        <ecNumber evidence="7">6.3.5.1</ecNumber>
    </recommendedName>
    <alternativeName>
        <fullName evidence="7">NAD(+) synthase [glutamine-hydrolyzing]</fullName>
    </alternativeName>
</protein>
<dbReference type="InterPro" id="IPR003694">
    <property type="entry name" value="NAD_synthase"/>
</dbReference>
<dbReference type="CDD" id="cd00553">
    <property type="entry name" value="NAD_synthase"/>
    <property type="match status" value="1"/>
</dbReference>
<dbReference type="PIRSF" id="PIRSF006630">
    <property type="entry name" value="NADS_GAT"/>
    <property type="match status" value="1"/>
</dbReference>
<evidence type="ECO:0000256" key="8">
    <source>
        <dbReference type="RuleBase" id="RU003811"/>
    </source>
</evidence>